<protein>
    <submittedName>
        <fullName evidence="1">Uncharacterized protein</fullName>
    </submittedName>
</protein>
<gene>
    <name evidence="1" type="ORF">OAUR00152_LOCUS31222</name>
</gene>
<accession>A0A7S4N787</accession>
<dbReference type="EMBL" id="HBKQ01045256">
    <property type="protein sequence ID" value="CAE2269653.1"/>
    <property type="molecule type" value="Transcribed_RNA"/>
</dbReference>
<sequence length="152" mass="17288">MKMSRSDPQDCNASVPSLFHCVRLRFKKRSSNVYSTLLSKKLFNFTLNIRGYTSFPFWGDKILAVKVPSRVRASRGIPHRPPHLWRTIANYATKLHDNAITWEVLCLGKGHDLGIRAKLLATKFLTGKGQYGKLTIIKLFTQRFESLILAPG</sequence>
<reference evidence="1" key="1">
    <citation type="submission" date="2021-01" db="EMBL/GenBank/DDBJ databases">
        <authorList>
            <person name="Corre E."/>
            <person name="Pelletier E."/>
            <person name="Niang G."/>
            <person name="Scheremetjew M."/>
            <person name="Finn R."/>
            <person name="Kale V."/>
            <person name="Holt S."/>
            <person name="Cochrane G."/>
            <person name="Meng A."/>
            <person name="Brown T."/>
            <person name="Cohen L."/>
        </authorList>
    </citation>
    <scope>NUCLEOTIDE SEQUENCE</scope>
    <source>
        <strain evidence="1">Isolate 1302-5</strain>
    </source>
</reference>
<evidence type="ECO:0000313" key="1">
    <source>
        <dbReference type="EMBL" id="CAE2269653.1"/>
    </source>
</evidence>
<proteinExistence type="predicted"/>
<dbReference type="AlphaFoldDB" id="A0A7S4N787"/>
<organism evidence="1">
    <name type="scientific">Odontella aurita</name>
    <dbReference type="NCBI Taxonomy" id="265563"/>
    <lineage>
        <taxon>Eukaryota</taxon>
        <taxon>Sar</taxon>
        <taxon>Stramenopiles</taxon>
        <taxon>Ochrophyta</taxon>
        <taxon>Bacillariophyta</taxon>
        <taxon>Mediophyceae</taxon>
        <taxon>Biddulphiophycidae</taxon>
        <taxon>Eupodiscales</taxon>
        <taxon>Odontellaceae</taxon>
        <taxon>Odontella</taxon>
    </lineage>
</organism>
<name>A0A7S4N787_9STRA</name>